<dbReference type="Proteomes" id="UP000034832">
    <property type="component" value="Unassembled WGS sequence"/>
</dbReference>
<dbReference type="CDD" id="cd00093">
    <property type="entry name" value="HTH_XRE"/>
    <property type="match status" value="1"/>
</dbReference>
<reference evidence="2" key="1">
    <citation type="submission" date="2019-04" db="EMBL/GenBank/DDBJ databases">
        <title>Whole genome sequencing of cave bacteria.</title>
        <authorList>
            <person name="Gan H.M."/>
            <person name="Barton H."/>
            <person name="Savka M.A."/>
        </authorList>
    </citation>
    <scope>NUCLEOTIDE SEQUENCE [LARGE SCALE GENOMIC DNA]</scope>
    <source>
        <strain evidence="2">LC387</strain>
    </source>
</reference>
<organism evidence="2 3">
    <name type="scientific">Afipia massiliensis</name>
    <dbReference type="NCBI Taxonomy" id="211460"/>
    <lineage>
        <taxon>Bacteria</taxon>
        <taxon>Pseudomonadati</taxon>
        <taxon>Pseudomonadota</taxon>
        <taxon>Alphaproteobacteria</taxon>
        <taxon>Hyphomicrobiales</taxon>
        <taxon>Nitrobacteraceae</taxon>
        <taxon>Afipia</taxon>
    </lineage>
</organism>
<protein>
    <submittedName>
        <fullName evidence="2">Helix-turn-helix transcriptional regulator</fullName>
    </submittedName>
</protein>
<comment type="caution">
    <text evidence="2">The sequence shown here is derived from an EMBL/GenBank/DDBJ whole genome shotgun (WGS) entry which is preliminary data.</text>
</comment>
<gene>
    <name evidence="2" type="ORF">YH63_020780</name>
</gene>
<proteinExistence type="predicted"/>
<dbReference type="InterPro" id="IPR001387">
    <property type="entry name" value="Cro/C1-type_HTH"/>
</dbReference>
<dbReference type="InterPro" id="IPR010982">
    <property type="entry name" value="Lambda_DNA-bd_dom_sf"/>
</dbReference>
<dbReference type="SMART" id="SM00530">
    <property type="entry name" value="HTH_XRE"/>
    <property type="match status" value="1"/>
</dbReference>
<dbReference type="PROSITE" id="PS50943">
    <property type="entry name" value="HTH_CROC1"/>
    <property type="match status" value="1"/>
</dbReference>
<feature type="domain" description="HTH cro/C1-type" evidence="1">
    <location>
        <begin position="33"/>
        <end position="87"/>
    </location>
</feature>
<dbReference type="AlphaFoldDB" id="A0A4U6BSU5"/>
<dbReference type="Gene3D" id="1.10.260.40">
    <property type="entry name" value="lambda repressor-like DNA-binding domains"/>
    <property type="match status" value="1"/>
</dbReference>
<name>A0A4U6BSU5_9BRAD</name>
<dbReference type="Pfam" id="PF01381">
    <property type="entry name" value="HTH_3"/>
    <property type="match status" value="1"/>
</dbReference>
<evidence type="ECO:0000313" key="2">
    <source>
        <dbReference type="EMBL" id="TKT73662.1"/>
    </source>
</evidence>
<accession>A0A4U6BSU5</accession>
<evidence type="ECO:0000259" key="1">
    <source>
        <dbReference type="PROSITE" id="PS50943"/>
    </source>
</evidence>
<dbReference type="RefSeq" id="WP_083992748.1">
    <property type="nucleotide sequence ID" value="NZ_LBIA02000001.1"/>
</dbReference>
<dbReference type="SUPFAM" id="SSF47413">
    <property type="entry name" value="lambda repressor-like DNA-binding domains"/>
    <property type="match status" value="1"/>
</dbReference>
<dbReference type="GO" id="GO:0003677">
    <property type="term" value="F:DNA binding"/>
    <property type="evidence" value="ECO:0007669"/>
    <property type="project" value="InterPro"/>
</dbReference>
<evidence type="ECO:0000313" key="3">
    <source>
        <dbReference type="Proteomes" id="UP000034832"/>
    </source>
</evidence>
<sequence>MAGFDLKKLSDVEQSDYKADGRMRAYLALKSAFKKRAKENGVTVKALADALGRDKGQISRVLSARSGITLDTIVLLTSALGFRLAFLPEAVEEMRPHNWTAEPITNSYSPPAKNVVGSFFLAGSQLPKTSNVMSTVIGQATK</sequence>
<dbReference type="EMBL" id="LBIA02000001">
    <property type="protein sequence ID" value="TKT73662.1"/>
    <property type="molecule type" value="Genomic_DNA"/>
</dbReference>
<dbReference type="OrthoDB" id="7361273at2"/>
<keyword evidence="3" id="KW-1185">Reference proteome</keyword>